<evidence type="ECO:0000256" key="9">
    <source>
        <dbReference type="ARBA" id="ARBA00026117"/>
    </source>
</evidence>
<comment type="similarity">
    <text evidence="7">Belongs to the short-chain dehydrogenases/reductases (SDR) family. 2,4-dienoyl-CoA reductase subfamily.</text>
</comment>
<dbReference type="GO" id="GO:0005778">
    <property type="term" value="C:peroxisomal membrane"/>
    <property type="evidence" value="ECO:0007669"/>
    <property type="project" value="UniProtKB-ARBA"/>
</dbReference>
<dbReference type="KEGG" id="epa:110237641"/>
<organism evidence="15 16">
    <name type="scientific">Exaiptasia diaphana</name>
    <name type="common">Tropical sea anemone</name>
    <name type="synonym">Aiptasia pulchella</name>
    <dbReference type="NCBI Taxonomy" id="2652724"/>
    <lineage>
        <taxon>Eukaryota</taxon>
        <taxon>Metazoa</taxon>
        <taxon>Cnidaria</taxon>
        <taxon>Anthozoa</taxon>
        <taxon>Hexacorallia</taxon>
        <taxon>Actiniaria</taxon>
        <taxon>Aiptasiidae</taxon>
        <taxon>Exaiptasia</taxon>
    </lineage>
</organism>
<dbReference type="EnsemblMetazoa" id="XM_021043247.2">
    <property type="protein sequence ID" value="XP_020898906.1"/>
    <property type="gene ID" value="LOC110237641"/>
</dbReference>
<keyword evidence="4" id="KW-0560">Oxidoreductase</keyword>
<keyword evidence="2" id="KW-0276">Fatty acid metabolism</keyword>
<sequence>MADVPDECLESYDYFFRPDLLAGKVAFVTGGGSGIGFTIAEILMRHGCVTVIASRNFSRVQKAARKLEEGTSQKCLPIQMDVRKVEQVEAAVKLILEKFKKIDILVNNAAGNFLCPAEKLSYNGLKTVFEIDTFGCFNVSKAVYLSWFKEHGGSIINITATLSLAAPAPFQCHAGPAKAAIEAMSRHLAIEWGSHGVRVNCVAPGGIKDTVGYAKLGGKHVDLSQSIPLQRIGTRRDVADTVVYLASDASSYVTGVSLIVDGGAILSNGPFLEKANLALSKL</sequence>
<dbReference type="InterPro" id="IPR002347">
    <property type="entry name" value="SDR_fam"/>
</dbReference>
<evidence type="ECO:0000256" key="8">
    <source>
        <dbReference type="ARBA" id="ARBA00025939"/>
    </source>
</evidence>
<comment type="catalytic activity">
    <reaction evidence="12">
        <text>a (2E,4E)-dienoyl-CoA + NADPH + H(+) = a 4,5-saturated-(3E)-enoyl-CoA + NADP(+)</text>
        <dbReference type="Rhea" id="RHEA:45912"/>
        <dbReference type="ChEBI" id="CHEBI:15378"/>
        <dbReference type="ChEBI" id="CHEBI:57783"/>
        <dbReference type="ChEBI" id="CHEBI:58349"/>
        <dbReference type="ChEBI" id="CHEBI:85101"/>
        <dbReference type="ChEBI" id="CHEBI:85493"/>
        <dbReference type="EC" id="1.3.1.124"/>
    </reaction>
</comment>
<dbReference type="InterPro" id="IPR045017">
    <property type="entry name" value="DECR2-like"/>
</dbReference>
<dbReference type="InterPro" id="IPR036291">
    <property type="entry name" value="NAD(P)-bd_dom_sf"/>
</dbReference>
<comment type="subcellular location">
    <subcellularLocation>
        <location evidence="1">Peroxisome</location>
    </subcellularLocation>
</comment>
<dbReference type="GO" id="GO:0009062">
    <property type="term" value="P:fatty acid catabolic process"/>
    <property type="evidence" value="ECO:0007669"/>
    <property type="project" value="InterPro"/>
</dbReference>
<protein>
    <recommendedName>
        <fullName evidence="10">Peroxisomal 2,4-dienoyl-CoA reductase [(3E)-enoyl-CoA-producing]</fullName>
        <ecNumber evidence="9">1.3.1.124</ecNumber>
    </recommendedName>
    <alternativeName>
        <fullName evidence="11">2,4-dienoyl-CoA reductase 2</fullName>
    </alternativeName>
</protein>
<dbReference type="AlphaFoldDB" id="A0A913X4W4"/>
<dbReference type="GeneID" id="110237641"/>
<evidence type="ECO:0000256" key="5">
    <source>
        <dbReference type="ARBA" id="ARBA00023098"/>
    </source>
</evidence>
<dbReference type="SUPFAM" id="SSF51735">
    <property type="entry name" value="NAD(P)-binding Rossmann-fold domains"/>
    <property type="match status" value="1"/>
</dbReference>
<evidence type="ECO:0000256" key="7">
    <source>
        <dbReference type="ARBA" id="ARBA00025787"/>
    </source>
</evidence>
<dbReference type="PANTHER" id="PTHR43296:SF2">
    <property type="entry name" value="PEROXISOMAL 2,4-DIENOYL-COA REDUCTASE [(3E)-ENOYL-COA-PRODUCING]"/>
    <property type="match status" value="1"/>
</dbReference>
<keyword evidence="16" id="KW-1185">Reference proteome</keyword>
<evidence type="ECO:0000256" key="11">
    <source>
        <dbReference type="ARBA" id="ARBA00030890"/>
    </source>
</evidence>
<evidence type="ECO:0000256" key="10">
    <source>
        <dbReference type="ARBA" id="ARBA00026221"/>
    </source>
</evidence>
<keyword evidence="5" id="KW-0443">Lipid metabolism</keyword>
<dbReference type="FunFam" id="3.40.50.720:FF:000477">
    <property type="entry name" value="Peroxisomal 2,4-dienoyl-CoA reductase"/>
    <property type="match status" value="1"/>
</dbReference>
<comment type="catalytic activity">
    <reaction evidence="14">
        <text>(2E,4Z,7Z,10Z,13Z,16Z,19Z)-docosaheptaenoyl-CoA + NADPH + H(+) = (3E,7Z,10Z,13Z,16Z,19Z)-docosahexaenoyl-CoA + NADP(+)</text>
        <dbReference type="Rhea" id="RHEA:44920"/>
        <dbReference type="ChEBI" id="CHEBI:15378"/>
        <dbReference type="ChEBI" id="CHEBI:57783"/>
        <dbReference type="ChEBI" id="CHEBI:58349"/>
        <dbReference type="ChEBI" id="CHEBI:77559"/>
        <dbReference type="ChEBI" id="CHEBI:84791"/>
    </reaction>
</comment>
<reference evidence="15" key="1">
    <citation type="submission" date="2022-11" db="UniProtKB">
        <authorList>
            <consortium name="EnsemblMetazoa"/>
        </authorList>
    </citation>
    <scope>IDENTIFICATION</scope>
</reference>
<dbReference type="PRINTS" id="PR00081">
    <property type="entry name" value="GDHRDH"/>
</dbReference>
<evidence type="ECO:0000256" key="2">
    <source>
        <dbReference type="ARBA" id="ARBA00022832"/>
    </source>
</evidence>
<comment type="catalytic activity">
    <reaction evidence="13">
        <text>a (2E,4Z)-dienoyl-CoA + NADPH + H(+) = a 4,5-saturated-(3E)-enoyl-CoA + NADP(+)</text>
        <dbReference type="Rhea" id="RHEA:61892"/>
        <dbReference type="ChEBI" id="CHEBI:15378"/>
        <dbReference type="ChEBI" id="CHEBI:57783"/>
        <dbReference type="ChEBI" id="CHEBI:58349"/>
        <dbReference type="ChEBI" id="CHEBI:85099"/>
        <dbReference type="ChEBI" id="CHEBI:85493"/>
        <dbReference type="EC" id="1.3.1.124"/>
    </reaction>
</comment>
<dbReference type="EC" id="1.3.1.124" evidence="9"/>
<dbReference type="CDD" id="cd05369">
    <property type="entry name" value="TER_DECR_SDR_a"/>
    <property type="match status" value="1"/>
</dbReference>
<evidence type="ECO:0000313" key="16">
    <source>
        <dbReference type="Proteomes" id="UP000887567"/>
    </source>
</evidence>
<dbReference type="Gene3D" id="3.40.50.720">
    <property type="entry name" value="NAD(P)-binding Rossmann-like Domain"/>
    <property type="match status" value="1"/>
</dbReference>
<evidence type="ECO:0000256" key="14">
    <source>
        <dbReference type="ARBA" id="ARBA00048631"/>
    </source>
</evidence>
<keyword evidence="3" id="KW-0521">NADP</keyword>
<keyword evidence="6" id="KW-0576">Peroxisome</keyword>
<accession>A0A913X4W4</accession>
<evidence type="ECO:0000256" key="1">
    <source>
        <dbReference type="ARBA" id="ARBA00004275"/>
    </source>
</evidence>
<dbReference type="Proteomes" id="UP000887567">
    <property type="component" value="Unplaced"/>
</dbReference>
<evidence type="ECO:0000256" key="4">
    <source>
        <dbReference type="ARBA" id="ARBA00023002"/>
    </source>
</evidence>
<dbReference type="RefSeq" id="XP_020898906.1">
    <property type="nucleotide sequence ID" value="XM_021043247.2"/>
</dbReference>
<dbReference type="Pfam" id="PF13561">
    <property type="entry name" value="adh_short_C2"/>
    <property type="match status" value="1"/>
</dbReference>
<name>A0A913X4W4_EXADI</name>
<dbReference type="OMA" id="MQAHVCA"/>
<dbReference type="OrthoDB" id="1393670at2759"/>
<dbReference type="PANTHER" id="PTHR43296">
    <property type="entry name" value="PEROXISOMAL 2,4-DIENOYL-COA REDUCTASE"/>
    <property type="match status" value="1"/>
</dbReference>
<evidence type="ECO:0000256" key="13">
    <source>
        <dbReference type="ARBA" id="ARBA00048340"/>
    </source>
</evidence>
<comment type="subunit">
    <text evidence="8">Monomer, dimer and oligomer.</text>
</comment>
<evidence type="ECO:0000256" key="3">
    <source>
        <dbReference type="ARBA" id="ARBA00022857"/>
    </source>
</evidence>
<dbReference type="GO" id="GO:0008670">
    <property type="term" value="F:2,4-dienoyl-CoA reductase (NADPH) activity"/>
    <property type="evidence" value="ECO:0007669"/>
    <property type="project" value="InterPro"/>
</dbReference>
<evidence type="ECO:0000313" key="15">
    <source>
        <dbReference type="EnsemblMetazoa" id="XP_020898906.1"/>
    </source>
</evidence>
<evidence type="ECO:0000256" key="12">
    <source>
        <dbReference type="ARBA" id="ARBA00048009"/>
    </source>
</evidence>
<evidence type="ECO:0000256" key="6">
    <source>
        <dbReference type="ARBA" id="ARBA00023140"/>
    </source>
</evidence>
<proteinExistence type="inferred from homology"/>